<feature type="transmembrane region" description="Helical" evidence="7">
    <location>
        <begin position="206"/>
        <end position="229"/>
    </location>
</feature>
<comment type="caution">
    <text evidence="9">The sequence shown here is derived from an EMBL/GenBank/DDBJ whole genome shotgun (WGS) entry which is preliminary data.</text>
</comment>
<accession>A0A168LTJ3</accession>
<feature type="transmembrane region" description="Helical" evidence="7">
    <location>
        <begin position="249"/>
        <end position="269"/>
    </location>
</feature>
<keyword evidence="6 7" id="KW-0472">Membrane</keyword>
<name>A0A168LTJ3_9BACL</name>
<dbReference type="PANTHER" id="PTHR43414:SF1">
    <property type="entry name" value="PEPTIDE PERMEASE"/>
    <property type="match status" value="1"/>
</dbReference>
<evidence type="ECO:0000256" key="3">
    <source>
        <dbReference type="ARBA" id="ARBA00022475"/>
    </source>
</evidence>
<dbReference type="GO" id="GO:0022857">
    <property type="term" value="F:transmembrane transporter activity"/>
    <property type="evidence" value="ECO:0007669"/>
    <property type="project" value="InterPro"/>
</dbReference>
<dbReference type="PROSITE" id="PS50850">
    <property type="entry name" value="MFS"/>
    <property type="match status" value="1"/>
</dbReference>
<evidence type="ECO:0000256" key="4">
    <source>
        <dbReference type="ARBA" id="ARBA00022692"/>
    </source>
</evidence>
<dbReference type="SUPFAM" id="SSF103473">
    <property type="entry name" value="MFS general substrate transporter"/>
    <property type="match status" value="2"/>
</dbReference>
<evidence type="ECO:0000256" key="1">
    <source>
        <dbReference type="ARBA" id="ARBA00004651"/>
    </source>
</evidence>
<feature type="transmembrane region" description="Helical" evidence="7">
    <location>
        <begin position="167"/>
        <end position="185"/>
    </location>
</feature>
<dbReference type="InterPro" id="IPR020846">
    <property type="entry name" value="MFS_dom"/>
</dbReference>
<feature type="transmembrane region" description="Helical" evidence="7">
    <location>
        <begin position="136"/>
        <end position="161"/>
    </location>
</feature>
<gene>
    <name evidence="9" type="ORF">PBAT_16460</name>
</gene>
<dbReference type="RefSeq" id="WP_068650990.1">
    <property type="nucleotide sequence ID" value="NZ_CP043611.1"/>
</dbReference>
<dbReference type="Gene3D" id="1.20.1250.20">
    <property type="entry name" value="MFS general substrate transporter like domains"/>
    <property type="match status" value="2"/>
</dbReference>
<dbReference type="EMBL" id="LVJI01000024">
    <property type="protein sequence ID" value="OAB43819.1"/>
    <property type="molecule type" value="Genomic_DNA"/>
</dbReference>
<sequence>MPYSWKRNLVVLWIGVFFCSTAYSISIPFLPIFLNTELGVETNIEIWSGLAFGITFLASALISPYWGSLADKYGRKPMLIRSGFSLAALYLLNYFVTDPYWFLVVRVLQGLLAGFVPAAIAMVATNTPEDKTGYALGIMSTSGATGSIIGPLIGGFVSHYYGNRNAFLFSSIIVLVSALIATLFAKEHNFDRTAVRSHVRDDLKMAAKNSTFMTLMGLVFITTFSVMILEPLITVYVMEMGVTKSNASRTSGIIFSAVGIATIIMAPQWAKIGRRIGYGKVLFLGLIGGGLGNLLQFFVTGYIGFGVLRFGYGLFFAAVYPTINAMIVNVTDSNFRGRAFGLNQSVSQMATMAGPIIGGLLGAWIPIRWIFIINGLALIGSALLVRSRMLERQVEV</sequence>
<dbReference type="OrthoDB" id="65739at2"/>
<evidence type="ECO:0000256" key="5">
    <source>
        <dbReference type="ARBA" id="ARBA00022989"/>
    </source>
</evidence>
<dbReference type="Pfam" id="PF07690">
    <property type="entry name" value="MFS_1"/>
    <property type="match status" value="2"/>
</dbReference>
<keyword evidence="2" id="KW-0813">Transport</keyword>
<dbReference type="PANTHER" id="PTHR43414">
    <property type="entry name" value="MULTIDRUG RESISTANCE PROTEIN MDTG"/>
    <property type="match status" value="1"/>
</dbReference>
<evidence type="ECO:0000259" key="8">
    <source>
        <dbReference type="PROSITE" id="PS50850"/>
    </source>
</evidence>
<dbReference type="AlphaFoldDB" id="A0A168LTJ3"/>
<feature type="domain" description="Major facilitator superfamily (MFS) profile" evidence="8">
    <location>
        <begin position="8"/>
        <end position="393"/>
    </location>
</feature>
<evidence type="ECO:0000256" key="7">
    <source>
        <dbReference type="SAM" id="Phobius"/>
    </source>
</evidence>
<organism evidence="9 10">
    <name type="scientific">Paenibacillus antarcticus</name>
    <dbReference type="NCBI Taxonomy" id="253703"/>
    <lineage>
        <taxon>Bacteria</taxon>
        <taxon>Bacillati</taxon>
        <taxon>Bacillota</taxon>
        <taxon>Bacilli</taxon>
        <taxon>Bacillales</taxon>
        <taxon>Paenibacillaceae</taxon>
        <taxon>Paenibacillus</taxon>
    </lineage>
</organism>
<feature type="transmembrane region" description="Helical" evidence="7">
    <location>
        <begin position="340"/>
        <end position="361"/>
    </location>
</feature>
<feature type="transmembrane region" description="Helical" evidence="7">
    <location>
        <begin position="12"/>
        <end position="34"/>
    </location>
</feature>
<evidence type="ECO:0000256" key="6">
    <source>
        <dbReference type="ARBA" id="ARBA00023136"/>
    </source>
</evidence>
<dbReference type="InterPro" id="IPR036259">
    <property type="entry name" value="MFS_trans_sf"/>
</dbReference>
<evidence type="ECO:0000313" key="10">
    <source>
        <dbReference type="Proteomes" id="UP000077355"/>
    </source>
</evidence>
<evidence type="ECO:0000256" key="2">
    <source>
        <dbReference type="ARBA" id="ARBA00022448"/>
    </source>
</evidence>
<comment type="subcellular location">
    <subcellularLocation>
        <location evidence="1">Cell membrane</location>
        <topology evidence="1">Multi-pass membrane protein</topology>
    </subcellularLocation>
</comment>
<feature type="transmembrane region" description="Helical" evidence="7">
    <location>
        <begin position="78"/>
        <end position="96"/>
    </location>
</feature>
<dbReference type="GO" id="GO:0005886">
    <property type="term" value="C:plasma membrane"/>
    <property type="evidence" value="ECO:0007669"/>
    <property type="project" value="UniProtKB-SubCell"/>
</dbReference>
<keyword evidence="3" id="KW-1003">Cell membrane</keyword>
<proteinExistence type="predicted"/>
<dbReference type="InterPro" id="IPR001958">
    <property type="entry name" value="Tet-R_TetA/multi-R_MdtG-like"/>
</dbReference>
<keyword evidence="10" id="KW-1185">Reference proteome</keyword>
<reference evidence="9 10" key="1">
    <citation type="submission" date="2016-03" db="EMBL/GenBank/DDBJ databases">
        <title>Draft genome sequence of Paenibacillus antarcticus CECT 5836.</title>
        <authorList>
            <person name="Shin S.-K."/>
            <person name="Yi H."/>
        </authorList>
    </citation>
    <scope>NUCLEOTIDE SEQUENCE [LARGE SCALE GENOMIC DNA]</scope>
    <source>
        <strain evidence="9 10">CECT 5836</strain>
    </source>
</reference>
<feature type="transmembrane region" description="Helical" evidence="7">
    <location>
        <begin position="281"/>
        <end position="304"/>
    </location>
</feature>
<keyword evidence="4 7" id="KW-0812">Transmembrane</keyword>
<feature type="transmembrane region" description="Helical" evidence="7">
    <location>
        <begin position="102"/>
        <end position="124"/>
    </location>
</feature>
<dbReference type="Proteomes" id="UP000077355">
    <property type="component" value="Unassembled WGS sequence"/>
</dbReference>
<dbReference type="InterPro" id="IPR011701">
    <property type="entry name" value="MFS"/>
</dbReference>
<protein>
    <submittedName>
        <fullName evidence="9">MFS transporter</fullName>
    </submittedName>
</protein>
<dbReference type="PRINTS" id="PR01035">
    <property type="entry name" value="TCRTETA"/>
</dbReference>
<evidence type="ECO:0000313" key="9">
    <source>
        <dbReference type="EMBL" id="OAB43819.1"/>
    </source>
</evidence>
<feature type="transmembrane region" description="Helical" evidence="7">
    <location>
        <begin position="310"/>
        <end position="328"/>
    </location>
</feature>
<keyword evidence="5 7" id="KW-1133">Transmembrane helix</keyword>
<feature type="transmembrane region" description="Helical" evidence="7">
    <location>
        <begin position="46"/>
        <end position="66"/>
    </location>
</feature>